<feature type="region of interest" description="Disordered" evidence="6">
    <location>
        <begin position="1"/>
        <end position="23"/>
    </location>
</feature>
<evidence type="ECO:0000313" key="10">
    <source>
        <dbReference type="Proteomes" id="UP000655366"/>
    </source>
</evidence>
<dbReference type="InterPro" id="IPR012336">
    <property type="entry name" value="Thioredoxin-like_fold"/>
</dbReference>
<reference evidence="9 10" key="1">
    <citation type="submission" date="2020-11" db="EMBL/GenBank/DDBJ databases">
        <title>Arthrobacter antarcticus sp. nov., isolated from Antarctic Soil.</title>
        <authorList>
            <person name="Li J."/>
        </authorList>
    </citation>
    <scope>NUCLEOTIDE SEQUENCE [LARGE SCALE GENOMIC DNA]</scope>
    <source>
        <strain evidence="9 10">Z1-20</strain>
    </source>
</reference>
<dbReference type="CDD" id="cd02972">
    <property type="entry name" value="DsbA_family"/>
    <property type="match status" value="1"/>
</dbReference>
<evidence type="ECO:0000256" key="3">
    <source>
        <dbReference type="ARBA" id="ARBA00023002"/>
    </source>
</evidence>
<evidence type="ECO:0000256" key="4">
    <source>
        <dbReference type="ARBA" id="ARBA00023157"/>
    </source>
</evidence>
<keyword evidence="4" id="KW-1015">Disulfide bond</keyword>
<evidence type="ECO:0000256" key="1">
    <source>
        <dbReference type="ARBA" id="ARBA00005791"/>
    </source>
</evidence>
<dbReference type="InterPro" id="IPR036249">
    <property type="entry name" value="Thioredoxin-like_sf"/>
</dbReference>
<name>A0A931CNM7_9MICC</name>
<feature type="compositionally biased region" description="Basic and acidic residues" evidence="6">
    <location>
        <begin position="8"/>
        <end position="23"/>
    </location>
</feature>
<sequence>MTPQNEPRPSKAERTSQAREEARRIREAHAKKEKRNGWLIRGSVLLAAVVVVAIVALLIVQGTKKAPETAASGPVPANANIYGGVVQGKNGVLEHPSPGQVDKATLTAAPSAGASATATDLGAIGIEPSPAGEPVQIVAYVDFICPACKQFEDTYGPVLKQWQDSGKATVEYRAAGILDQYSTTNYSSRSAAAAACVVDESPDKYAAYFSALFAKQPAENSAGLSNDELKKMAKDVGAADIGSCVDNSTYRPYIQYSTAVAHAHNINGTPTVFVDGKQYTDTSVAFDAFAQPIIDAKK</sequence>
<dbReference type="Gene3D" id="3.40.30.10">
    <property type="entry name" value="Glutaredoxin"/>
    <property type="match status" value="1"/>
</dbReference>
<dbReference type="Pfam" id="PF13462">
    <property type="entry name" value="Thioredoxin_4"/>
    <property type="match status" value="1"/>
</dbReference>
<feature type="transmembrane region" description="Helical" evidence="7">
    <location>
        <begin position="38"/>
        <end position="60"/>
    </location>
</feature>
<dbReference type="AlphaFoldDB" id="A0A931CNM7"/>
<evidence type="ECO:0000256" key="6">
    <source>
        <dbReference type="SAM" id="MobiDB-lite"/>
    </source>
</evidence>
<evidence type="ECO:0000256" key="7">
    <source>
        <dbReference type="SAM" id="Phobius"/>
    </source>
</evidence>
<evidence type="ECO:0000256" key="5">
    <source>
        <dbReference type="ARBA" id="ARBA00023284"/>
    </source>
</evidence>
<proteinExistence type="inferred from homology"/>
<keyword evidence="2" id="KW-0732">Signal</keyword>
<dbReference type="EMBL" id="JADNYM010000032">
    <property type="protein sequence ID" value="MBG0741543.1"/>
    <property type="molecule type" value="Genomic_DNA"/>
</dbReference>
<keyword evidence="7" id="KW-0472">Membrane</keyword>
<evidence type="ECO:0000256" key="2">
    <source>
        <dbReference type="ARBA" id="ARBA00022729"/>
    </source>
</evidence>
<dbReference type="GO" id="GO:0016491">
    <property type="term" value="F:oxidoreductase activity"/>
    <property type="evidence" value="ECO:0007669"/>
    <property type="project" value="UniProtKB-KW"/>
</dbReference>
<dbReference type="Proteomes" id="UP000655366">
    <property type="component" value="Unassembled WGS sequence"/>
</dbReference>
<comment type="similarity">
    <text evidence="1">Belongs to the thioredoxin family. DsbA subfamily.</text>
</comment>
<keyword evidence="3" id="KW-0560">Oxidoreductase</keyword>
<gene>
    <name evidence="9" type="ORF">IV500_19455</name>
</gene>
<dbReference type="RefSeq" id="WP_196398472.1">
    <property type="nucleotide sequence ID" value="NZ_JADNYM010000032.1"/>
</dbReference>
<accession>A0A931CNM7</accession>
<keyword evidence="7" id="KW-0812">Transmembrane</keyword>
<evidence type="ECO:0000259" key="8">
    <source>
        <dbReference type="Pfam" id="PF13462"/>
    </source>
</evidence>
<keyword evidence="10" id="KW-1185">Reference proteome</keyword>
<protein>
    <submittedName>
        <fullName evidence="9">Thioredoxin domain-containing protein</fullName>
    </submittedName>
</protein>
<dbReference type="PANTHER" id="PTHR13887">
    <property type="entry name" value="GLUTATHIONE S-TRANSFERASE KAPPA"/>
    <property type="match status" value="1"/>
</dbReference>
<organism evidence="9 10">
    <name type="scientific">Arthrobacter terrae</name>
    <dbReference type="NCBI Taxonomy" id="2935737"/>
    <lineage>
        <taxon>Bacteria</taxon>
        <taxon>Bacillati</taxon>
        <taxon>Actinomycetota</taxon>
        <taxon>Actinomycetes</taxon>
        <taxon>Micrococcales</taxon>
        <taxon>Micrococcaceae</taxon>
        <taxon>Arthrobacter</taxon>
    </lineage>
</organism>
<comment type="caution">
    <text evidence="9">The sequence shown here is derived from an EMBL/GenBank/DDBJ whole genome shotgun (WGS) entry which is preliminary data.</text>
</comment>
<keyword evidence="5" id="KW-0676">Redox-active center</keyword>
<dbReference type="SUPFAM" id="SSF52833">
    <property type="entry name" value="Thioredoxin-like"/>
    <property type="match status" value="1"/>
</dbReference>
<keyword evidence="7" id="KW-1133">Transmembrane helix</keyword>
<evidence type="ECO:0000313" key="9">
    <source>
        <dbReference type="EMBL" id="MBG0741543.1"/>
    </source>
</evidence>
<feature type="domain" description="Thioredoxin-like fold" evidence="8">
    <location>
        <begin position="134"/>
        <end position="281"/>
    </location>
</feature>
<dbReference type="PANTHER" id="PTHR13887:SF14">
    <property type="entry name" value="DISULFIDE BOND FORMATION PROTEIN D"/>
    <property type="match status" value="1"/>
</dbReference>